<dbReference type="AlphaFoldDB" id="A0A498L9P0"/>
<accession>A0A498L9P0</accession>
<name>A0A498L9P0_9EURY</name>
<protein>
    <submittedName>
        <fullName evidence="1">Uncharacterized protein</fullName>
    </submittedName>
</protein>
<proteinExistence type="predicted"/>
<dbReference type="Proteomes" id="UP000289691">
    <property type="component" value="Unassembled WGS sequence"/>
</dbReference>
<dbReference type="PROSITE" id="PS51257">
    <property type="entry name" value="PROKAR_LIPOPROTEIN"/>
    <property type="match status" value="1"/>
</dbReference>
<comment type="caution">
    <text evidence="1">The sequence shown here is derived from an EMBL/GenBank/DDBJ whole genome shotgun (WGS) entry which is preliminary data.</text>
</comment>
<evidence type="ECO:0000313" key="2">
    <source>
        <dbReference type="Proteomes" id="UP000289691"/>
    </source>
</evidence>
<sequence>MRRSRAVAAVCLLVALAGCGGLLDDRATPEPVELGNASVPAGITADGVDASTLAANHDAVLGSTSYTVRVSEVVTSNGTVLRNATRDRKVAAGADRYLFRRVQRTNGFPTSSLAPVLTYWYDGTAVIQRIGTGADARVDRFPTEPPGPLRDPTSHRGVARIFGAFELRPNRTLGDGPVRLTAVRLVDPAVAPTPSFVGPPRNASLTAVVDGQGYVRRYSYAYDAGASSVSGPVRVVRRVRFVAVGATTVERPGWVDDTAGGGA</sequence>
<dbReference type="OrthoDB" id="248642at2157"/>
<evidence type="ECO:0000313" key="1">
    <source>
        <dbReference type="EMBL" id="RXK51893.1"/>
    </source>
</evidence>
<keyword evidence="2" id="KW-1185">Reference proteome</keyword>
<gene>
    <name evidence="1" type="ORF">EAF64_04470</name>
</gene>
<organism evidence="1 2">
    <name type="scientific">Halorientalis pallida</name>
    <dbReference type="NCBI Taxonomy" id="2479928"/>
    <lineage>
        <taxon>Archaea</taxon>
        <taxon>Methanobacteriati</taxon>
        <taxon>Methanobacteriota</taxon>
        <taxon>Stenosarchaea group</taxon>
        <taxon>Halobacteria</taxon>
        <taxon>Halobacteriales</taxon>
        <taxon>Haloarculaceae</taxon>
        <taxon>Halorientalis</taxon>
    </lineage>
</organism>
<dbReference type="RefSeq" id="WP_129067747.1">
    <property type="nucleotide sequence ID" value="NZ_RDFA01000001.1"/>
</dbReference>
<reference evidence="1 2" key="1">
    <citation type="submission" date="2019-01" db="EMBL/GenBank/DDBJ databases">
        <title>Halorientalis sp. F13-25 a new haloarchaeum isolated from hypersaline water.</title>
        <authorList>
            <person name="Ana D.-V."/>
            <person name="Cristina S.-P."/>
            <person name="Antonio V."/>
        </authorList>
    </citation>
    <scope>NUCLEOTIDE SEQUENCE [LARGE SCALE GENOMIC DNA]</scope>
    <source>
        <strain evidence="1 2">F13-25</strain>
    </source>
</reference>
<dbReference type="EMBL" id="RDFA01000001">
    <property type="protein sequence ID" value="RXK51893.1"/>
    <property type="molecule type" value="Genomic_DNA"/>
</dbReference>